<dbReference type="Pfam" id="PF03466">
    <property type="entry name" value="LysR_substrate"/>
    <property type="match status" value="1"/>
</dbReference>
<evidence type="ECO:0000256" key="1">
    <source>
        <dbReference type="ARBA" id="ARBA00009437"/>
    </source>
</evidence>
<keyword evidence="2" id="KW-0805">Transcription regulation</keyword>
<keyword evidence="4" id="KW-0804">Transcription</keyword>
<protein>
    <submittedName>
        <fullName evidence="6">LysR family transcriptional regulator</fullName>
    </submittedName>
</protein>
<comment type="similarity">
    <text evidence="1">Belongs to the LysR transcriptional regulatory family.</text>
</comment>
<keyword evidence="3" id="KW-0238">DNA-binding</keyword>
<evidence type="ECO:0000259" key="5">
    <source>
        <dbReference type="PROSITE" id="PS50931"/>
    </source>
</evidence>
<dbReference type="RefSeq" id="WP_233394283.1">
    <property type="nucleotide sequence ID" value="NZ_JAJTWT010000010.1"/>
</dbReference>
<evidence type="ECO:0000313" key="6">
    <source>
        <dbReference type="EMBL" id="MCE4539767.1"/>
    </source>
</evidence>
<dbReference type="InterPro" id="IPR050176">
    <property type="entry name" value="LTTR"/>
</dbReference>
<sequence length="301" mass="32686">MDWDDVKVFLAVARAGSLGGAARALGQSQPTMGRRLKAFEARLGQPLLQRGAEGFVPTDLGERVLAHAERMEEEALGFERQLAGDGEALEGLVRVSSSDWFGLHVLAPVLASFRRLHPGVCVELVTDARLFNLSRREADLVFRIRPFEGADVVQRRLMSLDYALYGPPGQPAPTWGDGAGLDLVTLDTAFAEMPDVQWLARVLPRAQVAMRSNNREVQAALCAAGCGWAVLPRLLGDRHPGLVPAEVPAGGTVEPPPGRDVFVGYHRDLRRLGRLQRLLAHVVETLAPVTMPAVTPSREST</sequence>
<dbReference type="Gene3D" id="1.10.10.10">
    <property type="entry name" value="Winged helix-like DNA-binding domain superfamily/Winged helix DNA-binding domain"/>
    <property type="match status" value="1"/>
</dbReference>
<evidence type="ECO:0000256" key="4">
    <source>
        <dbReference type="ARBA" id="ARBA00023163"/>
    </source>
</evidence>
<dbReference type="InterPro" id="IPR000847">
    <property type="entry name" value="LysR_HTH_N"/>
</dbReference>
<dbReference type="PANTHER" id="PTHR30579:SF3">
    <property type="entry name" value="TRANSCRIPTIONAL REGULATORY PROTEIN"/>
    <property type="match status" value="1"/>
</dbReference>
<dbReference type="InterPro" id="IPR005119">
    <property type="entry name" value="LysR_subst-bd"/>
</dbReference>
<feature type="domain" description="HTH lysR-type" evidence="5">
    <location>
        <begin position="1"/>
        <end position="58"/>
    </location>
</feature>
<keyword evidence="7" id="KW-1185">Reference proteome</keyword>
<accession>A0ABS8XJN2</accession>
<dbReference type="InterPro" id="IPR036388">
    <property type="entry name" value="WH-like_DNA-bd_sf"/>
</dbReference>
<proteinExistence type="inferred from homology"/>
<reference evidence="6 7" key="1">
    <citation type="submission" date="2021-12" db="EMBL/GenBank/DDBJ databases">
        <title>Genome seq of p7.</title>
        <authorList>
            <person name="Seo T."/>
        </authorList>
    </citation>
    <scope>NUCLEOTIDE SEQUENCE [LARGE SCALE GENOMIC DNA]</scope>
    <source>
        <strain evidence="6 7">P7</strain>
    </source>
</reference>
<dbReference type="Pfam" id="PF00126">
    <property type="entry name" value="HTH_1"/>
    <property type="match status" value="1"/>
</dbReference>
<organism evidence="6 7">
    <name type="scientific">Pelomonas caseinilytica</name>
    <dbReference type="NCBI Taxonomy" id="2906763"/>
    <lineage>
        <taxon>Bacteria</taxon>
        <taxon>Pseudomonadati</taxon>
        <taxon>Pseudomonadota</taxon>
        <taxon>Betaproteobacteria</taxon>
        <taxon>Burkholderiales</taxon>
        <taxon>Sphaerotilaceae</taxon>
        <taxon>Roseateles</taxon>
    </lineage>
</organism>
<dbReference type="Proteomes" id="UP001201463">
    <property type="component" value="Unassembled WGS sequence"/>
</dbReference>
<dbReference type="CDD" id="cd05466">
    <property type="entry name" value="PBP2_LTTR_substrate"/>
    <property type="match status" value="1"/>
</dbReference>
<dbReference type="Gene3D" id="3.40.190.290">
    <property type="match status" value="1"/>
</dbReference>
<name>A0ABS8XJN2_9BURK</name>
<dbReference type="EMBL" id="JAJTWT010000010">
    <property type="protein sequence ID" value="MCE4539767.1"/>
    <property type="molecule type" value="Genomic_DNA"/>
</dbReference>
<comment type="caution">
    <text evidence="6">The sequence shown here is derived from an EMBL/GenBank/DDBJ whole genome shotgun (WGS) entry which is preliminary data.</text>
</comment>
<dbReference type="SUPFAM" id="SSF53850">
    <property type="entry name" value="Periplasmic binding protein-like II"/>
    <property type="match status" value="1"/>
</dbReference>
<evidence type="ECO:0000256" key="2">
    <source>
        <dbReference type="ARBA" id="ARBA00023015"/>
    </source>
</evidence>
<dbReference type="InterPro" id="IPR036390">
    <property type="entry name" value="WH_DNA-bd_sf"/>
</dbReference>
<dbReference type="PROSITE" id="PS50931">
    <property type="entry name" value="HTH_LYSR"/>
    <property type="match status" value="1"/>
</dbReference>
<evidence type="ECO:0000313" key="7">
    <source>
        <dbReference type="Proteomes" id="UP001201463"/>
    </source>
</evidence>
<dbReference type="PANTHER" id="PTHR30579">
    <property type="entry name" value="TRANSCRIPTIONAL REGULATOR"/>
    <property type="match status" value="1"/>
</dbReference>
<dbReference type="SUPFAM" id="SSF46785">
    <property type="entry name" value="Winged helix' DNA-binding domain"/>
    <property type="match status" value="1"/>
</dbReference>
<gene>
    <name evidence="6" type="ORF">LXT12_21175</name>
</gene>
<evidence type="ECO:0000256" key="3">
    <source>
        <dbReference type="ARBA" id="ARBA00023125"/>
    </source>
</evidence>